<dbReference type="PANTHER" id="PTHR34475:SF1">
    <property type="entry name" value="CYTOSKELETON PROTEIN RODZ"/>
    <property type="match status" value="1"/>
</dbReference>
<dbReference type="PANTHER" id="PTHR34475">
    <property type="match status" value="1"/>
</dbReference>
<evidence type="ECO:0000259" key="3">
    <source>
        <dbReference type="Pfam" id="PF13464"/>
    </source>
</evidence>
<dbReference type="InterPro" id="IPR050400">
    <property type="entry name" value="Bact_Cytoskel_RodZ"/>
</dbReference>
<keyword evidence="2" id="KW-1133">Transmembrane helix</keyword>
<dbReference type="InterPro" id="IPR001387">
    <property type="entry name" value="Cro/C1-type_HTH"/>
</dbReference>
<dbReference type="Gene3D" id="1.10.260.40">
    <property type="entry name" value="lambda repressor-like DNA-binding domains"/>
    <property type="match status" value="1"/>
</dbReference>
<dbReference type="CDD" id="cd00093">
    <property type="entry name" value="HTH_XRE"/>
    <property type="match status" value="1"/>
</dbReference>
<dbReference type="InterPro" id="IPR025194">
    <property type="entry name" value="RodZ-like_C"/>
</dbReference>
<comment type="caution">
    <text evidence="4">The sequence shown here is derived from an EMBL/GenBank/DDBJ whole genome shotgun (WGS) entry which is preliminary data.</text>
</comment>
<gene>
    <name evidence="4" type="ORF">ACJHVH_04040</name>
</gene>
<dbReference type="Proteomes" id="UP001624684">
    <property type="component" value="Unassembled WGS sequence"/>
</dbReference>
<proteinExistence type="predicted"/>
<evidence type="ECO:0000256" key="2">
    <source>
        <dbReference type="SAM" id="Phobius"/>
    </source>
</evidence>
<dbReference type="RefSeq" id="WP_407068858.1">
    <property type="nucleotide sequence ID" value="NZ_JBJJXE010000004.1"/>
</dbReference>
<protein>
    <submittedName>
        <fullName evidence="4">RodZ domain-containing protein</fullName>
    </submittedName>
</protein>
<dbReference type="Pfam" id="PF13464">
    <property type="entry name" value="RodZ_C"/>
    <property type="match status" value="1"/>
</dbReference>
<evidence type="ECO:0000313" key="4">
    <source>
        <dbReference type="EMBL" id="MFL1732170.1"/>
    </source>
</evidence>
<dbReference type="Pfam" id="PF13413">
    <property type="entry name" value="HTH_25"/>
    <property type="match status" value="1"/>
</dbReference>
<feature type="transmembrane region" description="Helical" evidence="2">
    <location>
        <begin position="121"/>
        <end position="140"/>
    </location>
</feature>
<reference evidence="4 5" key="1">
    <citation type="submission" date="2024-11" db="EMBL/GenBank/DDBJ databases">
        <title>First Report of Moraxella oculi in Brazil in an Infectious Bovine Keratoconjunctivitis Outbreak.</title>
        <authorList>
            <person name="Carvalho C.V."/>
            <person name="Domingues R."/>
            <person name="Coutinho C."/>
            <person name="Honorio N.T.B.S."/>
            <person name="Faza D.R.L.R."/>
            <person name="Carvalho W.A."/>
            <person name="Machado A.B.F."/>
            <person name="Martins M.F."/>
            <person name="Gaspar E.B."/>
        </authorList>
    </citation>
    <scope>NUCLEOTIDE SEQUENCE [LARGE SCALE GENOMIC DNA]</scope>
    <source>
        <strain evidence="4 5">2117LE</strain>
    </source>
</reference>
<feature type="compositionally biased region" description="Polar residues" evidence="1">
    <location>
        <begin position="1"/>
        <end position="16"/>
    </location>
</feature>
<keyword evidence="5" id="KW-1185">Reference proteome</keyword>
<name>A0ABW8U6L4_9GAMM</name>
<evidence type="ECO:0000313" key="5">
    <source>
        <dbReference type="Proteomes" id="UP001624684"/>
    </source>
</evidence>
<dbReference type="EMBL" id="JBJJXE010000004">
    <property type="protein sequence ID" value="MFL1732170.1"/>
    <property type="molecule type" value="Genomic_DNA"/>
</dbReference>
<keyword evidence="2" id="KW-0812">Transmembrane</keyword>
<keyword evidence="2" id="KW-0472">Membrane</keyword>
<sequence>MVNQLTNESKPTSNFGSRLKSARHAKGLTIDEASGELNILKRYLQAFEEEDFAAMPKFAFAKGFIINYAKYLGLDAVDIALTFEKAYPSTLRQIKVSDIKAPLVPMGTLQRGRSKVRINPALIFGAAALIVLVFVLLKVVSNAIKDNKPSPQQHSSVMTQNDQAVGAAITTDMATLEVRSKGDVHVLITDAAGNVLLQGDQPRGNYTLQGVTPIKVKIDDPAQVDLNFNGEAVKLGEYVKDGKASLTLQ</sequence>
<accession>A0ABW8U6L4</accession>
<dbReference type="InterPro" id="IPR010982">
    <property type="entry name" value="Lambda_DNA-bd_dom_sf"/>
</dbReference>
<organism evidence="4 5">
    <name type="scientific">Moraxella oculi</name>
    <dbReference type="NCBI Taxonomy" id="2940516"/>
    <lineage>
        <taxon>Bacteria</taxon>
        <taxon>Pseudomonadati</taxon>
        <taxon>Pseudomonadota</taxon>
        <taxon>Gammaproteobacteria</taxon>
        <taxon>Moraxellales</taxon>
        <taxon>Moraxellaceae</taxon>
        <taxon>Moraxella</taxon>
    </lineage>
</organism>
<feature type="domain" description="Cytoskeleton protein RodZ-like C-terminal" evidence="3">
    <location>
        <begin position="178"/>
        <end position="241"/>
    </location>
</feature>
<evidence type="ECO:0000256" key="1">
    <source>
        <dbReference type="SAM" id="MobiDB-lite"/>
    </source>
</evidence>
<feature type="region of interest" description="Disordered" evidence="1">
    <location>
        <begin position="1"/>
        <end position="20"/>
    </location>
</feature>